<feature type="region of interest" description="Disordered" evidence="6">
    <location>
        <begin position="309"/>
        <end position="346"/>
    </location>
</feature>
<evidence type="ECO:0000256" key="2">
    <source>
        <dbReference type="ARBA" id="ARBA00022618"/>
    </source>
</evidence>
<name>A0AB40D1J5_DIOCR</name>
<organism evidence="9 10">
    <name type="scientific">Dioscorea cayennensis subsp. rotundata</name>
    <name type="common">White Guinea yam</name>
    <name type="synonym">Dioscorea rotundata</name>
    <dbReference type="NCBI Taxonomy" id="55577"/>
    <lineage>
        <taxon>Eukaryota</taxon>
        <taxon>Viridiplantae</taxon>
        <taxon>Streptophyta</taxon>
        <taxon>Embryophyta</taxon>
        <taxon>Tracheophyta</taxon>
        <taxon>Spermatophyta</taxon>
        <taxon>Magnoliopsida</taxon>
        <taxon>Liliopsida</taxon>
        <taxon>Dioscoreales</taxon>
        <taxon>Dioscoreaceae</taxon>
        <taxon>Dioscorea</taxon>
    </lineage>
</organism>
<keyword evidence="4" id="KW-0131">Cell cycle</keyword>
<evidence type="ECO:0000256" key="1">
    <source>
        <dbReference type="ARBA" id="ARBA00009065"/>
    </source>
</evidence>
<dbReference type="PANTHER" id="PTHR10177">
    <property type="entry name" value="CYCLINS"/>
    <property type="match status" value="1"/>
</dbReference>
<dbReference type="CDD" id="cd20544">
    <property type="entry name" value="CYCLIN_AtCycD-like_rpt2"/>
    <property type="match status" value="1"/>
</dbReference>
<evidence type="ECO:0000259" key="8">
    <source>
        <dbReference type="SMART" id="SM01332"/>
    </source>
</evidence>
<sequence>MDMDLLSTTSTLYCAEDADDLATWDSDDWIAPKSLAATAHEDTTPALIAAEQVFMPSLEYLHSFHPTARNDAVSWILKVHEFYRFRPVTASLAVNYLDRFLSSHSLPDVQGQSGKGSGSGDWPMQLLSVACLSVAAKMEETHVPLLVDLQILDPRYVFEPRTVRRMELLLMAALHWRMRSVTPFDFLDPLSSLFSAAYRRPLLCRAAVLVLQTHRVVDFLGFRPSVIASSAIFSAAREFAVDDADLLNSLGDLFSKEMVEVCCQLMDEYLIDTCPSAQSRKPWLEPSAPPSPIGVLDAAACGSCDTNRSLPGAAPAEPPIKRRRLRDGHCTASIDTSDDGVGISPV</sequence>
<dbReference type="Pfam" id="PF02984">
    <property type="entry name" value="Cyclin_C"/>
    <property type="match status" value="1"/>
</dbReference>
<proteinExistence type="inferred from homology"/>
<gene>
    <name evidence="10" type="primary">LOC120283534</name>
</gene>
<feature type="domain" description="Cyclin-like" evidence="7">
    <location>
        <begin position="74"/>
        <end position="172"/>
    </location>
</feature>
<protein>
    <submittedName>
        <fullName evidence="10">Cyclin-D4-1-like isoform X1</fullName>
    </submittedName>
</protein>
<feature type="domain" description="Cyclin-like" evidence="7">
    <location>
        <begin position="185"/>
        <end position="268"/>
    </location>
</feature>
<evidence type="ECO:0000313" key="10">
    <source>
        <dbReference type="RefSeq" id="XP_039146166.1"/>
    </source>
</evidence>
<feature type="domain" description="Cyclin C-terminal" evidence="8">
    <location>
        <begin position="181"/>
        <end position="304"/>
    </location>
</feature>
<dbReference type="FunFam" id="1.10.472.10:FF:000060">
    <property type="entry name" value="D6-type cyclin"/>
    <property type="match status" value="1"/>
</dbReference>
<dbReference type="InterPro" id="IPR006671">
    <property type="entry name" value="Cyclin_N"/>
</dbReference>
<dbReference type="GO" id="GO:0051301">
    <property type="term" value="P:cell division"/>
    <property type="evidence" value="ECO:0007669"/>
    <property type="project" value="UniProtKB-KW"/>
</dbReference>
<accession>A0AB40D1J5</accession>
<keyword evidence="9" id="KW-1185">Reference proteome</keyword>
<dbReference type="SMART" id="SM00385">
    <property type="entry name" value="CYCLIN"/>
    <property type="match status" value="2"/>
</dbReference>
<dbReference type="Proteomes" id="UP001515500">
    <property type="component" value="Chromosome 19"/>
</dbReference>
<dbReference type="InterPro" id="IPR004367">
    <property type="entry name" value="Cyclin_C-dom"/>
</dbReference>
<evidence type="ECO:0000259" key="7">
    <source>
        <dbReference type="SMART" id="SM00385"/>
    </source>
</evidence>
<evidence type="ECO:0000256" key="6">
    <source>
        <dbReference type="SAM" id="MobiDB-lite"/>
    </source>
</evidence>
<keyword evidence="2" id="KW-0132">Cell division</keyword>
<dbReference type="AlphaFoldDB" id="A0AB40D1J5"/>
<dbReference type="InterPro" id="IPR036915">
    <property type="entry name" value="Cyclin-like_sf"/>
</dbReference>
<keyword evidence="3 5" id="KW-0195">Cyclin</keyword>
<dbReference type="Gene3D" id="1.10.472.10">
    <property type="entry name" value="Cyclin-like"/>
    <property type="match status" value="2"/>
</dbReference>
<dbReference type="CDD" id="cd20543">
    <property type="entry name" value="CYCLIN_AtCycD-like_rpt1"/>
    <property type="match status" value="1"/>
</dbReference>
<evidence type="ECO:0000256" key="4">
    <source>
        <dbReference type="ARBA" id="ARBA00023306"/>
    </source>
</evidence>
<dbReference type="Pfam" id="PF00134">
    <property type="entry name" value="Cyclin_N"/>
    <property type="match status" value="1"/>
</dbReference>
<dbReference type="InterPro" id="IPR048258">
    <property type="entry name" value="Cyclins_cyclin-box"/>
</dbReference>
<evidence type="ECO:0000256" key="3">
    <source>
        <dbReference type="ARBA" id="ARBA00023127"/>
    </source>
</evidence>
<evidence type="ECO:0000256" key="5">
    <source>
        <dbReference type="RuleBase" id="RU000383"/>
    </source>
</evidence>
<dbReference type="GeneID" id="120283534"/>
<dbReference type="RefSeq" id="XP_039146166.1">
    <property type="nucleotide sequence ID" value="XM_039290232.1"/>
</dbReference>
<comment type="similarity">
    <text evidence="1">Belongs to the cyclin family. Cyclin D subfamily.</text>
</comment>
<dbReference type="InterPro" id="IPR013763">
    <property type="entry name" value="Cyclin-like_dom"/>
</dbReference>
<reference evidence="10" key="1">
    <citation type="submission" date="2025-08" db="UniProtKB">
        <authorList>
            <consortium name="RefSeq"/>
        </authorList>
    </citation>
    <scope>IDENTIFICATION</scope>
</reference>
<dbReference type="InterPro" id="IPR039361">
    <property type="entry name" value="Cyclin"/>
</dbReference>
<dbReference type="SMART" id="SM01332">
    <property type="entry name" value="Cyclin_C"/>
    <property type="match status" value="1"/>
</dbReference>
<dbReference type="PROSITE" id="PS00292">
    <property type="entry name" value="CYCLINS"/>
    <property type="match status" value="1"/>
</dbReference>
<evidence type="ECO:0000313" key="9">
    <source>
        <dbReference type="Proteomes" id="UP001515500"/>
    </source>
</evidence>
<dbReference type="SUPFAM" id="SSF47954">
    <property type="entry name" value="Cyclin-like"/>
    <property type="match status" value="1"/>
</dbReference>